<organism evidence="1 2">
    <name type="scientific">Handroanthus impetiginosus</name>
    <dbReference type="NCBI Taxonomy" id="429701"/>
    <lineage>
        <taxon>Eukaryota</taxon>
        <taxon>Viridiplantae</taxon>
        <taxon>Streptophyta</taxon>
        <taxon>Embryophyta</taxon>
        <taxon>Tracheophyta</taxon>
        <taxon>Spermatophyta</taxon>
        <taxon>Magnoliopsida</taxon>
        <taxon>eudicotyledons</taxon>
        <taxon>Gunneridae</taxon>
        <taxon>Pentapetalae</taxon>
        <taxon>asterids</taxon>
        <taxon>lamiids</taxon>
        <taxon>Lamiales</taxon>
        <taxon>Bignoniaceae</taxon>
        <taxon>Crescentiina</taxon>
        <taxon>Tabebuia alliance</taxon>
        <taxon>Handroanthus</taxon>
    </lineage>
</organism>
<proteinExistence type="predicted"/>
<dbReference type="AlphaFoldDB" id="A0A2G9HQK8"/>
<accession>A0A2G9HQK8</accession>
<reference evidence="2" key="1">
    <citation type="journal article" date="2018" name="Gigascience">
        <title>Genome assembly of the Pink Ipe (Handroanthus impetiginosus, Bignoniaceae), a highly valued, ecologically keystone Neotropical timber forest tree.</title>
        <authorList>
            <person name="Silva-Junior O.B."/>
            <person name="Grattapaglia D."/>
            <person name="Novaes E."/>
            <person name="Collevatti R.G."/>
        </authorList>
    </citation>
    <scope>NUCLEOTIDE SEQUENCE [LARGE SCALE GENOMIC DNA]</scope>
    <source>
        <strain evidence="2">cv. UFG-1</strain>
    </source>
</reference>
<gene>
    <name evidence="1" type="ORF">CDL12_07500</name>
</gene>
<name>A0A2G9HQK8_9LAMI</name>
<comment type="caution">
    <text evidence="1">The sequence shown here is derived from an EMBL/GenBank/DDBJ whole genome shotgun (WGS) entry which is preliminary data.</text>
</comment>
<protein>
    <submittedName>
        <fullName evidence="1">Uncharacterized protein</fullName>
    </submittedName>
</protein>
<evidence type="ECO:0000313" key="2">
    <source>
        <dbReference type="Proteomes" id="UP000231279"/>
    </source>
</evidence>
<evidence type="ECO:0000313" key="1">
    <source>
        <dbReference type="EMBL" id="PIN19808.1"/>
    </source>
</evidence>
<dbReference type="EMBL" id="NKXS01001217">
    <property type="protein sequence ID" value="PIN19808.1"/>
    <property type="molecule type" value="Genomic_DNA"/>
</dbReference>
<keyword evidence="2" id="KW-1185">Reference proteome</keyword>
<sequence length="79" mass="9242">MAVPMGSRRENCNVWELNFTRPILNQFGGSLKVSHVSTRVVIQGNCPIFFIQYNFPGFRRSMRFKFLFSILIREKGENL</sequence>
<dbReference type="Proteomes" id="UP000231279">
    <property type="component" value="Unassembled WGS sequence"/>
</dbReference>